<dbReference type="KEGG" id="slac:SKTS_24970"/>
<keyword evidence="1" id="KW-0812">Transmembrane</keyword>
<dbReference type="Gene3D" id="3.30.70.60">
    <property type="match status" value="1"/>
</dbReference>
<sequence length="201" mass="22497">MLRRPIVSGSEAAIAPPLWSRVRWTARHWLRRIGAPGILAIGILVMCPALYFSAIRPMQARLDTARFSADRLHEQLALAGKSSSSARLSPAEQLTEFYGKFPHEGCSPQWLEKLVALAASRGLTLNDGEYKATREKVGKLVRYQMTLPVKGEYPQIRRFLTDVPGTLPVIALENVQFERQKVADPNVEAKIKMVLYLEQAS</sequence>
<evidence type="ECO:0000313" key="2">
    <source>
        <dbReference type="EMBL" id="BCB27611.1"/>
    </source>
</evidence>
<dbReference type="InterPro" id="IPR007445">
    <property type="entry name" value="PilO"/>
</dbReference>
<keyword evidence="1" id="KW-1133">Transmembrane helix</keyword>
<dbReference type="Proteomes" id="UP000502260">
    <property type="component" value="Chromosome"/>
</dbReference>
<name>A0A6F8VEL2_9PROT</name>
<dbReference type="AlphaFoldDB" id="A0A6F8VEL2"/>
<accession>A0A6F8VEL2</accession>
<proteinExistence type="predicted"/>
<organism evidence="2 3">
    <name type="scientific">Sulfurimicrobium lacus</name>
    <dbReference type="NCBI Taxonomy" id="2715678"/>
    <lineage>
        <taxon>Bacteria</taxon>
        <taxon>Pseudomonadati</taxon>
        <taxon>Pseudomonadota</taxon>
        <taxon>Betaproteobacteria</taxon>
        <taxon>Nitrosomonadales</taxon>
        <taxon>Sulfuricellaceae</taxon>
        <taxon>Sulfurimicrobium</taxon>
    </lineage>
</organism>
<dbReference type="Pfam" id="PF04350">
    <property type="entry name" value="PilO"/>
    <property type="match status" value="1"/>
</dbReference>
<keyword evidence="3" id="KW-1185">Reference proteome</keyword>
<dbReference type="EMBL" id="AP022853">
    <property type="protein sequence ID" value="BCB27611.1"/>
    <property type="molecule type" value="Genomic_DNA"/>
</dbReference>
<gene>
    <name evidence="2" type="ORF">SKTS_24970</name>
</gene>
<evidence type="ECO:0000256" key="1">
    <source>
        <dbReference type="SAM" id="Phobius"/>
    </source>
</evidence>
<feature type="transmembrane region" description="Helical" evidence="1">
    <location>
        <begin position="33"/>
        <end position="52"/>
    </location>
</feature>
<dbReference type="GO" id="GO:0043683">
    <property type="term" value="P:type IV pilus assembly"/>
    <property type="evidence" value="ECO:0007669"/>
    <property type="project" value="InterPro"/>
</dbReference>
<keyword evidence="1" id="KW-0472">Membrane</keyword>
<reference evidence="3" key="1">
    <citation type="submission" date="2020-03" db="EMBL/GenBank/DDBJ databases">
        <title>Complete genome sequence of sulfur-oxidizing bacterium skT11.</title>
        <authorList>
            <person name="Kanda M."/>
            <person name="Kojima H."/>
            <person name="Fukui M."/>
        </authorList>
    </citation>
    <scope>NUCLEOTIDE SEQUENCE [LARGE SCALE GENOMIC DNA]</scope>
    <source>
        <strain evidence="3">skT11</strain>
    </source>
</reference>
<evidence type="ECO:0000313" key="3">
    <source>
        <dbReference type="Proteomes" id="UP000502260"/>
    </source>
</evidence>
<dbReference type="InterPro" id="IPR014717">
    <property type="entry name" value="Transl_elong_EF1B/ribsomal_bS6"/>
</dbReference>
<dbReference type="GO" id="GO:0043107">
    <property type="term" value="P:type IV pilus-dependent motility"/>
    <property type="evidence" value="ECO:0007669"/>
    <property type="project" value="InterPro"/>
</dbReference>
<protein>
    <recommendedName>
        <fullName evidence="4">Transmembrane protein</fullName>
    </recommendedName>
</protein>
<evidence type="ECO:0008006" key="4">
    <source>
        <dbReference type="Google" id="ProtNLM"/>
    </source>
</evidence>